<dbReference type="EMBL" id="JACHTF010000006">
    <property type="protein sequence ID" value="MBB1060447.1"/>
    <property type="molecule type" value="Genomic_DNA"/>
</dbReference>
<reference evidence="2 3" key="1">
    <citation type="submission" date="2020-08" db="EMBL/GenBank/DDBJ databases">
        <authorList>
            <person name="Xu S."/>
            <person name="Li A."/>
        </authorList>
    </citation>
    <scope>NUCLEOTIDE SEQUENCE [LARGE SCALE GENOMIC DNA]</scope>
    <source>
        <strain evidence="2 3">119BY6-57</strain>
    </source>
</reference>
<dbReference type="AlphaFoldDB" id="A0A7W3TLC5"/>
<accession>A0A7W3TLC5</accession>
<sequence>MAPPPVATPAPAPAARAPEPATSTAGSLAVWLVDNRVQGRVRLERGGQTVLIDAPAGQYHAGTALKPLAPLFEGPVSASDFQALDDAAWRAAVEGAGEAQPLTRLAWLGGLLAGQGRVVGGYGIDSRFHMVKWPQTEREYPKHFRISTVMMKGPATLGEIAAASGVPEADVADFINANLATGFAEEYREPEPEADQAKSGLFGRLRGR</sequence>
<gene>
    <name evidence="2" type="ORF">H4F98_07640</name>
</gene>
<evidence type="ECO:0000256" key="1">
    <source>
        <dbReference type="SAM" id="MobiDB-lite"/>
    </source>
</evidence>
<protein>
    <submittedName>
        <fullName evidence="2">Uncharacterized protein</fullName>
    </submittedName>
</protein>
<name>A0A7W3TLC5_9GAMM</name>
<feature type="region of interest" description="Disordered" evidence="1">
    <location>
        <begin position="187"/>
        <end position="208"/>
    </location>
</feature>
<organism evidence="2 3">
    <name type="scientific">Marilutibacter spongiae</name>
    <dbReference type="NCBI Taxonomy" id="2025720"/>
    <lineage>
        <taxon>Bacteria</taxon>
        <taxon>Pseudomonadati</taxon>
        <taxon>Pseudomonadota</taxon>
        <taxon>Gammaproteobacteria</taxon>
        <taxon>Lysobacterales</taxon>
        <taxon>Lysobacteraceae</taxon>
        <taxon>Marilutibacter</taxon>
    </lineage>
</organism>
<evidence type="ECO:0000313" key="3">
    <source>
        <dbReference type="Proteomes" id="UP000523196"/>
    </source>
</evidence>
<evidence type="ECO:0000313" key="2">
    <source>
        <dbReference type="EMBL" id="MBB1060447.1"/>
    </source>
</evidence>
<keyword evidence="3" id="KW-1185">Reference proteome</keyword>
<feature type="compositionally biased region" description="Pro residues" evidence="1">
    <location>
        <begin position="1"/>
        <end position="12"/>
    </location>
</feature>
<proteinExistence type="predicted"/>
<dbReference type="Proteomes" id="UP000523196">
    <property type="component" value="Unassembled WGS sequence"/>
</dbReference>
<comment type="caution">
    <text evidence="2">The sequence shown here is derived from an EMBL/GenBank/DDBJ whole genome shotgun (WGS) entry which is preliminary data.</text>
</comment>
<feature type="region of interest" description="Disordered" evidence="1">
    <location>
        <begin position="1"/>
        <end position="21"/>
    </location>
</feature>